<accession>A0A2P2N2M4</accession>
<name>A0A2P2N2M4_RHIMU</name>
<reference evidence="1" key="1">
    <citation type="submission" date="2018-02" db="EMBL/GenBank/DDBJ databases">
        <title>Rhizophora mucronata_Transcriptome.</title>
        <authorList>
            <person name="Meera S.P."/>
            <person name="Sreeshan A."/>
            <person name="Augustine A."/>
        </authorList>
    </citation>
    <scope>NUCLEOTIDE SEQUENCE</scope>
    <source>
        <tissue evidence="1">Leaf</tissue>
    </source>
</reference>
<organism evidence="1">
    <name type="scientific">Rhizophora mucronata</name>
    <name type="common">Asiatic mangrove</name>
    <dbReference type="NCBI Taxonomy" id="61149"/>
    <lineage>
        <taxon>Eukaryota</taxon>
        <taxon>Viridiplantae</taxon>
        <taxon>Streptophyta</taxon>
        <taxon>Embryophyta</taxon>
        <taxon>Tracheophyta</taxon>
        <taxon>Spermatophyta</taxon>
        <taxon>Magnoliopsida</taxon>
        <taxon>eudicotyledons</taxon>
        <taxon>Gunneridae</taxon>
        <taxon>Pentapetalae</taxon>
        <taxon>rosids</taxon>
        <taxon>fabids</taxon>
        <taxon>Malpighiales</taxon>
        <taxon>Rhizophoraceae</taxon>
        <taxon>Rhizophora</taxon>
    </lineage>
</organism>
<dbReference type="AlphaFoldDB" id="A0A2P2N2M4"/>
<evidence type="ECO:0000313" key="1">
    <source>
        <dbReference type="EMBL" id="MBX36715.1"/>
    </source>
</evidence>
<proteinExistence type="predicted"/>
<protein>
    <submittedName>
        <fullName evidence="1">Uncharacterized protein</fullName>
    </submittedName>
</protein>
<dbReference type="EMBL" id="GGEC01056231">
    <property type="protein sequence ID" value="MBX36715.1"/>
    <property type="molecule type" value="Transcribed_RNA"/>
</dbReference>
<sequence>MIWWQKWQARNARLKRCVIASSIHEGQHGLQRR</sequence>